<dbReference type="RefSeq" id="WP_006104949.1">
    <property type="nucleotide sequence ID" value="NZ_DS989867.1"/>
</dbReference>
<feature type="transmembrane region" description="Helical" evidence="1">
    <location>
        <begin position="59"/>
        <end position="81"/>
    </location>
</feature>
<evidence type="ECO:0000313" key="3">
    <source>
        <dbReference type="Proteomes" id="UP000003835"/>
    </source>
</evidence>
<keyword evidence="3" id="KW-1185">Reference proteome</keyword>
<name>B4W172_9CYAN</name>
<proteinExistence type="predicted"/>
<dbReference type="HOGENOM" id="CLU_2300987_0_0_3"/>
<reference evidence="2 3" key="1">
    <citation type="submission" date="2008-07" db="EMBL/GenBank/DDBJ databases">
        <authorList>
            <person name="Tandeau de Marsac N."/>
            <person name="Ferriera S."/>
            <person name="Johnson J."/>
            <person name="Kravitz S."/>
            <person name="Beeson K."/>
            <person name="Sutton G."/>
            <person name="Rogers Y.-H."/>
            <person name="Friedman R."/>
            <person name="Frazier M."/>
            <person name="Venter J.C."/>
        </authorList>
    </citation>
    <scope>NUCLEOTIDE SEQUENCE [LARGE SCALE GENOMIC DNA]</scope>
    <source>
        <strain evidence="2 3">PCC 7420</strain>
    </source>
</reference>
<dbReference type="eggNOG" id="COG0628">
    <property type="taxonomic scope" value="Bacteria"/>
</dbReference>
<dbReference type="Proteomes" id="UP000003835">
    <property type="component" value="Unassembled WGS sequence"/>
</dbReference>
<evidence type="ECO:0008006" key="4">
    <source>
        <dbReference type="Google" id="ProtNLM"/>
    </source>
</evidence>
<feature type="transmembrane region" description="Helical" evidence="1">
    <location>
        <begin position="7"/>
        <end position="24"/>
    </location>
</feature>
<keyword evidence="1" id="KW-0472">Membrane</keyword>
<sequence length="100" mass="10883">MRVSAKTIQILLTIIATILAIAALKATSAITIPLAFAFFIAVLVHPLQRWLNRYVPHWLSLVIVMLVLAGVVGLAIGALLLSAEIVERDISYTIPVLRLV</sequence>
<dbReference type="EMBL" id="DS989867">
    <property type="protein sequence ID" value="EDX72108.1"/>
    <property type="molecule type" value="Genomic_DNA"/>
</dbReference>
<feature type="transmembrane region" description="Helical" evidence="1">
    <location>
        <begin position="30"/>
        <end position="47"/>
    </location>
</feature>
<accession>B4W172</accession>
<protein>
    <recommendedName>
        <fullName evidence="4">AI-2E family transporter</fullName>
    </recommendedName>
</protein>
<keyword evidence="1" id="KW-1133">Transmembrane helix</keyword>
<dbReference type="AlphaFoldDB" id="B4W172"/>
<gene>
    <name evidence="2" type="ORF">MC7420_7588</name>
</gene>
<evidence type="ECO:0000313" key="2">
    <source>
        <dbReference type="EMBL" id="EDX72108.1"/>
    </source>
</evidence>
<evidence type="ECO:0000256" key="1">
    <source>
        <dbReference type="SAM" id="Phobius"/>
    </source>
</evidence>
<organism evidence="2 3">
    <name type="scientific">Coleofasciculus chthonoplastes PCC 7420</name>
    <dbReference type="NCBI Taxonomy" id="118168"/>
    <lineage>
        <taxon>Bacteria</taxon>
        <taxon>Bacillati</taxon>
        <taxon>Cyanobacteriota</taxon>
        <taxon>Cyanophyceae</taxon>
        <taxon>Coleofasciculales</taxon>
        <taxon>Coleofasciculaceae</taxon>
        <taxon>Coleofasciculus</taxon>
    </lineage>
</organism>
<keyword evidence="1" id="KW-0812">Transmembrane</keyword>